<feature type="compositionally biased region" description="Low complexity" evidence="1">
    <location>
        <begin position="417"/>
        <end position="429"/>
    </location>
</feature>
<accession>A0A1W0X924</accession>
<feature type="compositionally biased region" description="Low complexity" evidence="1">
    <location>
        <begin position="74"/>
        <end position="87"/>
    </location>
</feature>
<evidence type="ECO:0000256" key="1">
    <source>
        <dbReference type="SAM" id="MobiDB-lite"/>
    </source>
</evidence>
<feature type="compositionally biased region" description="Polar residues" evidence="1">
    <location>
        <begin position="210"/>
        <end position="226"/>
    </location>
</feature>
<proteinExistence type="predicted"/>
<dbReference type="OrthoDB" id="10071125at2759"/>
<dbReference type="AlphaFoldDB" id="A0A1W0X924"/>
<feature type="compositionally biased region" description="Polar residues" evidence="1">
    <location>
        <begin position="1"/>
        <end position="12"/>
    </location>
</feature>
<keyword evidence="3" id="KW-1185">Reference proteome</keyword>
<feature type="region of interest" description="Disordered" evidence="1">
    <location>
        <begin position="396"/>
        <end position="446"/>
    </location>
</feature>
<protein>
    <submittedName>
        <fullName evidence="2">Uncharacterized protein</fullName>
    </submittedName>
</protein>
<feature type="region of interest" description="Disordered" evidence="1">
    <location>
        <begin position="119"/>
        <end position="158"/>
    </location>
</feature>
<dbReference type="EMBL" id="MTYJ01000009">
    <property type="protein sequence ID" value="OQV23894.1"/>
    <property type="molecule type" value="Genomic_DNA"/>
</dbReference>
<feature type="region of interest" description="Disordered" evidence="1">
    <location>
        <begin position="210"/>
        <end position="310"/>
    </location>
</feature>
<name>A0A1W0X924_HYPEX</name>
<feature type="compositionally biased region" description="Polar residues" evidence="1">
    <location>
        <begin position="434"/>
        <end position="446"/>
    </location>
</feature>
<sequence>MESTANTFRKQSTTTPNNITPPPGVMTPPPPADHLLEVRKAIMKDASMTKDLEEQIDNVTLAEQIARRPSVVDPPATAATTSGTGPSKRTLSISAMETIRPNNRIIEPIPTIPVRAVVARHSRSPTRRPGPGVVNTGPPRMAPDTNGGTGNSGTRLPSNRYQSLLAANIRGSLTSSSSDEEAGGTDGMTALARKPDQAIDPVSFSASGAAVTSFSTQTPEDMNSSDSDQHTGDEGADDDGAEDQQPIREPSSTDSTGDSSSETEEWDSEADTHTSVSDEDDDGATEGKRKPVAQYYQVSDVPKAPLQNRGMPPKPMPWLQRPAFASMQFPTNHLESAGHPRRVGPASGMPSSQSFPQDFFRMVSNPFFTTSLHDAYRQACAFKEWYEVNFPDQVGGGGPHEEVAPHTPAAHQLARKTSSSSVSFSSQQRRTSDGSKTVSPKTHAQV</sequence>
<feature type="compositionally biased region" description="Pro residues" evidence="1">
    <location>
        <begin position="19"/>
        <end position="31"/>
    </location>
</feature>
<dbReference type="Proteomes" id="UP000192578">
    <property type="component" value="Unassembled WGS sequence"/>
</dbReference>
<organism evidence="2 3">
    <name type="scientific">Hypsibius exemplaris</name>
    <name type="common">Freshwater tardigrade</name>
    <dbReference type="NCBI Taxonomy" id="2072580"/>
    <lineage>
        <taxon>Eukaryota</taxon>
        <taxon>Metazoa</taxon>
        <taxon>Ecdysozoa</taxon>
        <taxon>Tardigrada</taxon>
        <taxon>Eutardigrada</taxon>
        <taxon>Parachela</taxon>
        <taxon>Hypsibioidea</taxon>
        <taxon>Hypsibiidae</taxon>
        <taxon>Hypsibius</taxon>
    </lineage>
</organism>
<feature type="region of interest" description="Disordered" evidence="1">
    <location>
        <begin position="1"/>
        <end position="31"/>
    </location>
</feature>
<gene>
    <name evidence="2" type="ORF">BV898_02243</name>
</gene>
<evidence type="ECO:0000313" key="2">
    <source>
        <dbReference type="EMBL" id="OQV23894.1"/>
    </source>
</evidence>
<evidence type="ECO:0000313" key="3">
    <source>
        <dbReference type="Proteomes" id="UP000192578"/>
    </source>
</evidence>
<feature type="region of interest" description="Disordered" evidence="1">
    <location>
        <begin position="67"/>
        <end position="89"/>
    </location>
</feature>
<reference evidence="3" key="1">
    <citation type="submission" date="2017-01" db="EMBL/GenBank/DDBJ databases">
        <title>Comparative genomics of anhydrobiosis in the tardigrade Hypsibius dujardini.</title>
        <authorList>
            <person name="Yoshida Y."/>
            <person name="Koutsovoulos G."/>
            <person name="Laetsch D."/>
            <person name="Stevens L."/>
            <person name="Kumar S."/>
            <person name="Horikawa D."/>
            <person name="Ishino K."/>
            <person name="Komine S."/>
            <person name="Tomita M."/>
            <person name="Blaxter M."/>
            <person name="Arakawa K."/>
        </authorList>
    </citation>
    <scope>NUCLEOTIDE SEQUENCE [LARGE SCALE GENOMIC DNA]</scope>
    <source>
        <strain evidence="3">Z151</strain>
    </source>
</reference>
<comment type="caution">
    <text evidence="2">The sequence shown here is derived from an EMBL/GenBank/DDBJ whole genome shotgun (WGS) entry which is preliminary data.</text>
</comment>